<dbReference type="PROSITE" id="PS50097">
    <property type="entry name" value="BTB"/>
    <property type="match status" value="1"/>
</dbReference>
<evidence type="ECO:0000256" key="6">
    <source>
        <dbReference type="ARBA" id="ARBA00022882"/>
    </source>
</evidence>
<feature type="non-terminal residue" evidence="14">
    <location>
        <position position="1"/>
    </location>
</feature>
<keyword evidence="15" id="KW-1185">Reference proteome</keyword>
<dbReference type="KEGG" id="nve:5519873"/>
<dbReference type="STRING" id="45351.A7RLG2"/>
<keyword evidence="9" id="KW-0406">Ion transport</keyword>
<dbReference type="InParanoid" id="A7RLG2"/>
<evidence type="ECO:0000256" key="1">
    <source>
        <dbReference type="ARBA" id="ARBA00004141"/>
    </source>
</evidence>
<keyword evidence="4 12" id="KW-0812">Transmembrane</keyword>
<dbReference type="Pfam" id="PF00520">
    <property type="entry name" value="Ion_trans"/>
    <property type="match status" value="1"/>
</dbReference>
<dbReference type="GO" id="GO:0008076">
    <property type="term" value="C:voltage-gated potassium channel complex"/>
    <property type="evidence" value="ECO:0000318"/>
    <property type="project" value="GO_Central"/>
</dbReference>
<dbReference type="SUPFAM" id="SSF81324">
    <property type="entry name" value="Voltage-gated potassium channels"/>
    <property type="match status" value="1"/>
</dbReference>
<evidence type="ECO:0000256" key="7">
    <source>
        <dbReference type="ARBA" id="ARBA00022958"/>
    </source>
</evidence>
<dbReference type="GO" id="GO:0051260">
    <property type="term" value="P:protein homooligomerization"/>
    <property type="evidence" value="ECO:0007669"/>
    <property type="project" value="InterPro"/>
</dbReference>
<feature type="domain" description="BTB" evidence="13">
    <location>
        <begin position="1"/>
        <end position="67"/>
    </location>
</feature>
<evidence type="ECO:0000256" key="9">
    <source>
        <dbReference type="ARBA" id="ARBA00023065"/>
    </source>
</evidence>
<keyword evidence="5" id="KW-0631">Potassium channel</keyword>
<dbReference type="eggNOG" id="KOG4390">
    <property type="taxonomic scope" value="Eukaryota"/>
</dbReference>
<organism evidence="14 15">
    <name type="scientific">Nematostella vectensis</name>
    <name type="common">Starlet sea anemone</name>
    <dbReference type="NCBI Taxonomy" id="45351"/>
    <lineage>
        <taxon>Eukaryota</taxon>
        <taxon>Metazoa</taxon>
        <taxon>Cnidaria</taxon>
        <taxon>Anthozoa</taxon>
        <taxon>Hexacorallia</taxon>
        <taxon>Actiniaria</taxon>
        <taxon>Edwardsiidae</taxon>
        <taxon>Nematostella</taxon>
    </lineage>
</organism>
<feature type="non-terminal residue" evidence="14">
    <location>
        <position position="369"/>
    </location>
</feature>
<dbReference type="Proteomes" id="UP000001593">
    <property type="component" value="Unassembled WGS sequence"/>
</dbReference>
<dbReference type="GO" id="GO:0071805">
    <property type="term" value="P:potassium ion transmembrane transport"/>
    <property type="evidence" value="ECO:0000318"/>
    <property type="project" value="GO_Central"/>
</dbReference>
<reference evidence="14 15" key="1">
    <citation type="journal article" date="2007" name="Science">
        <title>Sea anemone genome reveals ancestral eumetazoan gene repertoire and genomic organization.</title>
        <authorList>
            <person name="Putnam N.H."/>
            <person name="Srivastava M."/>
            <person name="Hellsten U."/>
            <person name="Dirks B."/>
            <person name="Chapman J."/>
            <person name="Salamov A."/>
            <person name="Terry A."/>
            <person name="Shapiro H."/>
            <person name="Lindquist E."/>
            <person name="Kapitonov V.V."/>
            <person name="Jurka J."/>
            <person name="Genikhovich G."/>
            <person name="Grigoriev I.V."/>
            <person name="Lucas S.M."/>
            <person name="Steele R.E."/>
            <person name="Finnerty J.R."/>
            <person name="Technau U."/>
            <person name="Martindale M.Q."/>
            <person name="Rokhsar D.S."/>
        </authorList>
    </citation>
    <scope>NUCLEOTIDE SEQUENCE [LARGE SCALE GENOMIC DNA]</scope>
    <source>
        <strain evidence="15">CH2 X CH6</strain>
    </source>
</reference>
<gene>
    <name evidence="14" type="ORF">NEMVEDRAFT_v1g1001</name>
</gene>
<feature type="transmembrane region" description="Helical" evidence="12">
    <location>
        <begin position="224"/>
        <end position="243"/>
    </location>
</feature>
<dbReference type="InterPro" id="IPR028325">
    <property type="entry name" value="VG_K_chnl"/>
</dbReference>
<sequence>RIALNVGGRVFVVRTHLLDRFPNSLLGSLQIGQFYDKNKQEFFFDRDPDVFRYILNYLRSGRLHVSDEECFNSLLDELEFFHIPTEDILQDTCCQEYYGKNCEEVLCKHCEKNTEGKSLTESISSKAFYVKRNREKIWSFLTEPETSFSALIYFYIISLVTMLNALLVVAETNNCEVNRKCGEIHEDVFFTIDAFCVAVFTADYGARLATAKQRLHFARAGMNIIDVLALLPFYLTLILNYAFNIHQDYSFLTILRLFRVFRIIRLTKRSERLRAIASIATSTGLTDYVMVTLGVLMLLVFFSTIIYYVEQMSSDTQFESIPDAMWYAAVTITSLGYGDMVPSTMLGKLCGVATILTGFLGSSLLIPIV</sequence>
<dbReference type="OMA" id="FIANSIC"/>
<evidence type="ECO:0000256" key="4">
    <source>
        <dbReference type="ARBA" id="ARBA00022692"/>
    </source>
</evidence>
<evidence type="ECO:0000256" key="2">
    <source>
        <dbReference type="ARBA" id="ARBA00022448"/>
    </source>
</evidence>
<dbReference type="InterPro" id="IPR011333">
    <property type="entry name" value="SKP1/BTB/POZ_sf"/>
</dbReference>
<evidence type="ECO:0000256" key="8">
    <source>
        <dbReference type="ARBA" id="ARBA00022989"/>
    </source>
</evidence>
<keyword evidence="2" id="KW-0813">Transport</keyword>
<feature type="transmembrane region" description="Helical" evidence="12">
    <location>
        <begin position="288"/>
        <end position="309"/>
    </location>
</feature>
<dbReference type="SMART" id="SM00225">
    <property type="entry name" value="BTB"/>
    <property type="match status" value="1"/>
</dbReference>
<dbReference type="GO" id="GO:0016020">
    <property type="term" value="C:membrane"/>
    <property type="evidence" value="ECO:0000318"/>
    <property type="project" value="GO_Central"/>
</dbReference>
<dbReference type="Pfam" id="PF02214">
    <property type="entry name" value="BTB_2"/>
    <property type="match status" value="1"/>
</dbReference>
<dbReference type="InterPro" id="IPR005821">
    <property type="entry name" value="Ion_trans_dom"/>
</dbReference>
<dbReference type="PhylomeDB" id="A7RLG2"/>
<evidence type="ECO:0000256" key="3">
    <source>
        <dbReference type="ARBA" id="ARBA00022538"/>
    </source>
</evidence>
<keyword evidence="8 12" id="KW-1133">Transmembrane helix</keyword>
<keyword evidence="7" id="KW-0630">Potassium</keyword>
<keyword evidence="3" id="KW-0633">Potassium transport</keyword>
<accession>A7RLG2</accession>
<dbReference type="OrthoDB" id="415460at2759"/>
<evidence type="ECO:0000313" key="15">
    <source>
        <dbReference type="Proteomes" id="UP000001593"/>
    </source>
</evidence>
<dbReference type="InterPro" id="IPR027359">
    <property type="entry name" value="Volt_channel_dom_sf"/>
</dbReference>
<dbReference type="Gene3D" id="1.10.287.70">
    <property type="match status" value="1"/>
</dbReference>
<dbReference type="PANTHER" id="PTHR11537">
    <property type="entry name" value="VOLTAGE-GATED POTASSIUM CHANNEL"/>
    <property type="match status" value="1"/>
</dbReference>
<proteinExistence type="predicted"/>
<dbReference type="Gene3D" id="3.30.710.10">
    <property type="entry name" value="Potassium Channel Kv1.1, Chain A"/>
    <property type="match status" value="1"/>
</dbReference>
<dbReference type="EMBL" id="DS469518">
    <property type="protein sequence ID" value="EDO47600.1"/>
    <property type="molecule type" value="Genomic_DNA"/>
</dbReference>
<dbReference type="GO" id="GO:0005249">
    <property type="term" value="F:voltage-gated potassium channel activity"/>
    <property type="evidence" value="ECO:0007669"/>
    <property type="project" value="InterPro"/>
</dbReference>
<name>A7RLG2_NEMVE</name>
<dbReference type="GO" id="GO:0001508">
    <property type="term" value="P:action potential"/>
    <property type="evidence" value="ECO:0000318"/>
    <property type="project" value="GO_Central"/>
</dbReference>
<evidence type="ECO:0000313" key="14">
    <source>
        <dbReference type="EMBL" id="EDO47600.1"/>
    </source>
</evidence>
<evidence type="ECO:0000256" key="11">
    <source>
        <dbReference type="ARBA" id="ARBA00023303"/>
    </source>
</evidence>
<dbReference type="InterPro" id="IPR000210">
    <property type="entry name" value="BTB/POZ_dom"/>
</dbReference>
<feature type="transmembrane region" description="Helical" evidence="12">
    <location>
        <begin position="349"/>
        <end position="368"/>
    </location>
</feature>
<dbReference type="HOGENOM" id="CLU_011722_4_1_1"/>
<dbReference type="InterPro" id="IPR003131">
    <property type="entry name" value="T1-type_BTB"/>
</dbReference>
<evidence type="ECO:0000256" key="5">
    <source>
        <dbReference type="ARBA" id="ARBA00022826"/>
    </source>
</evidence>
<dbReference type="Gene3D" id="1.20.120.350">
    <property type="entry name" value="Voltage-gated potassium channels. Chain C"/>
    <property type="match status" value="1"/>
</dbReference>
<keyword evidence="10 12" id="KW-0472">Membrane</keyword>
<evidence type="ECO:0000259" key="13">
    <source>
        <dbReference type="PROSITE" id="PS50097"/>
    </source>
</evidence>
<protein>
    <recommendedName>
        <fullName evidence="13">BTB domain-containing protein</fullName>
    </recommendedName>
</protein>
<feature type="transmembrane region" description="Helical" evidence="12">
    <location>
        <begin position="150"/>
        <end position="170"/>
    </location>
</feature>
<dbReference type="SUPFAM" id="SSF54695">
    <property type="entry name" value="POZ domain"/>
    <property type="match status" value="1"/>
</dbReference>
<dbReference type="FunFam" id="1.20.120.350:FF:000081">
    <property type="entry name" value="Predicted protein"/>
    <property type="match status" value="1"/>
</dbReference>
<evidence type="ECO:0000256" key="10">
    <source>
        <dbReference type="ARBA" id="ARBA00023136"/>
    </source>
</evidence>
<evidence type="ECO:0000256" key="12">
    <source>
        <dbReference type="SAM" id="Phobius"/>
    </source>
</evidence>
<dbReference type="PANTHER" id="PTHR11537:SF105">
    <property type="entry name" value="POTASSIUM VOLTAGE-GATED CHANNEL PROTEIN SHAL"/>
    <property type="match status" value="1"/>
</dbReference>
<comment type="subcellular location">
    <subcellularLocation>
        <location evidence="1">Membrane</location>
        <topology evidence="1">Multi-pass membrane protein</topology>
    </subcellularLocation>
</comment>
<dbReference type="PRINTS" id="PR00169">
    <property type="entry name" value="KCHANNEL"/>
</dbReference>
<keyword evidence="6" id="KW-0851">Voltage-gated channel</keyword>
<keyword evidence="11" id="KW-0407">Ion channel</keyword>
<dbReference type="AlphaFoldDB" id="A7RLG2"/>